<evidence type="ECO:0000256" key="5">
    <source>
        <dbReference type="ARBA" id="ARBA00023136"/>
    </source>
</evidence>
<keyword evidence="5 6" id="KW-0472">Membrane</keyword>
<dbReference type="InterPro" id="IPR052304">
    <property type="entry name" value="PTTG1IP"/>
</dbReference>
<keyword evidence="7" id="KW-1185">Reference proteome</keyword>
<dbReference type="Proteomes" id="UP000000715">
    <property type="component" value="Unplaced"/>
</dbReference>
<dbReference type="PANTHER" id="PTHR15191">
    <property type="entry name" value="PROTEIN CBG20567"/>
    <property type="match status" value="1"/>
</dbReference>
<protein>
    <submittedName>
        <fullName evidence="8">PTTG1IP family member 2 isoform X1</fullName>
    </submittedName>
</protein>
<evidence type="ECO:0000256" key="2">
    <source>
        <dbReference type="ARBA" id="ARBA00022692"/>
    </source>
</evidence>
<evidence type="ECO:0000313" key="7">
    <source>
        <dbReference type="Proteomes" id="UP000000715"/>
    </source>
</evidence>
<evidence type="ECO:0000256" key="6">
    <source>
        <dbReference type="SAM" id="Phobius"/>
    </source>
</evidence>
<dbReference type="PANTHER" id="PTHR15191:SF14">
    <property type="entry name" value="PITUITARY TUMOR-TRANSFORMING GENE 1 PROTEIN-INTERACTING PROTEIN"/>
    <property type="match status" value="1"/>
</dbReference>
<evidence type="ECO:0000256" key="3">
    <source>
        <dbReference type="ARBA" id="ARBA00022729"/>
    </source>
</evidence>
<dbReference type="GeneID" id="123394813"/>
<dbReference type="RefSeq" id="XP_044945437.1">
    <property type="nucleotide sequence ID" value="XM_045089502.1"/>
</dbReference>
<organism evidence="7 8">
    <name type="scientific">Mustela putorius furo</name>
    <name type="common">European domestic ferret</name>
    <name type="synonym">Mustela furo</name>
    <dbReference type="NCBI Taxonomy" id="9669"/>
    <lineage>
        <taxon>Eukaryota</taxon>
        <taxon>Metazoa</taxon>
        <taxon>Chordata</taxon>
        <taxon>Craniata</taxon>
        <taxon>Vertebrata</taxon>
        <taxon>Euteleostomi</taxon>
        <taxon>Mammalia</taxon>
        <taxon>Eutheria</taxon>
        <taxon>Laurasiatheria</taxon>
        <taxon>Carnivora</taxon>
        <taxon>Caniformia</taxon>
        <taxon>Musteloidea</taxon>
        <taxon>Mustelidae</taxon>
        <taxon>Mustelinae</taxon>
        <taxon>Mustela</taxon>
    </lineage>
</organism>
<keyword evidence="2 6" id="KW-0812">Transmembrane</keyword>
<feature type="transmembrane region" description="Helical" evidence="6">
    <location>
        <begin position="6"/>
        <end position="27"/>
    </location>
</feature>
<reference evidence="8" key="1">
    <citation type="submission" date="2025-08" db="UniProtKB">
        <authorList>
            <consortium name="RefSeq"/>
        </authorList>
    </citation>
    <scope>IDENTIFICATION</scope>
    <source>
        <tissue evidence="8">Brain</tissue>
    </source>
</reference>
<accession>A0A8U0SNZ6</accession>
<comment type="subcellular location">
    <subcellularLocation>
        <location evidence="1">Membrane</location>
        <topology evidence="1">Single-pass type I membrane protein</topology>
    </subcellularLocation>
</comment>
<dbReference type="GO" id="GO:0005634">
    <property type="term" value="C:nucleus"/>
    <property type="evidence" value="ECO:0007669"/>
    <property type="project" value="TreeGrafter"/>
</dbReference>
<keyword evidence="4 6" id="KW-1133">Transmembrane helix</keyword>
<evidence type="ECO:0000256" key="4">
    <source>
        <dbReference type="ARBA" id="ARBA00022989"/>
    </source>
</evidence>
<keyword evidence="3" id="KW-0732">Signal</keyword>
<name>A0A8U0SNZ6_MUSPF</name>
<dbReference type="GO" id="GO:0016020">
    <property type="term" value="C:membrane"/>
    <property type="evidence" value="ECO:0007669"/>
    <property type="project" value="UniProtKB-SubCell"/>
</dbReference>
<dbReference type="AlphaFoldDB" id="A0A8U0SNZ6"/>
<dbReference type="OrthoDB" id="9607952at2759"/>
<proteinExistence type="predicted"/>
<evidence type="ECO:0000256" key="1">
    <source>
        <dbReference type="ARBA" id="ARBA00004479"/>
    </source>
</evidence>
<gene>
    <name evidence="8" type="primary">PTTG1IP2</name>
</gene>
<dbReference type="GO" id="GO:0006606">
    <property type="term" value="P:protein import into nucleus"/>
    <property type="evidence" value="ECO:0007669"/>
    <property type="project" value="TreeGrafter"/>
</dbReference>
<dbReference type="CTD" id="102723899"/>
<feature type="transmembrane region" description="Helical" evidence="6">
    <location>
        <begin position="99"/>
        <end position="119"/>
    </location>
</feature>
<dbReference type="GO" id="GO:0005737">
    <property type="term" value="C:cytoplasm"/>
    <property type="evidence" value="ECO:0007669"/>
    <property type="project" value="TreeGrafter"/>
</dbReference>
<sequence>MCWLRAWGQIFLPVFLSLFFIQLLISFSEDHFSHVSRQRGKQRSKSLDDACTIKKNCQLCTEDKKCFWCSEESTCKKMCFPNFGCQFSSVYWANCRVDMFGFLMILLIIILITAFVWYFCLCQTQVCVPGRPATFYIQRGPTADYGE</sequence>
<evidence type="ECO:0000313" key="8">
    <source>
        <dbReference type="RefSeq" id="XP_044945437.1"/>
    </source>
</evidence>